<protein>
    <submittedName>
        <fullName evidence="3">Spy/CpxP family protein refolding chaperone</fullName>
    </submittedName>
</protein>
<evidence type="ECO:0000313" key="4">
    <source>
        <dbReference type="Proteomes" id="UP001476950"/>
    </source>
</evidence>
<evidence type="ECO:0000256" key="1">
    <source>
        <dbReference type="SAM" id="Coils"/>
    </source>
</evidence>
<feature type="compositionally biased region" description="Basic and acidic residues" evidence="2">
    <location>
        <begin position="150"/>
        <end position="159"/>
    </location>
</feature>
<reference evidence="3 4" key="1">
    <citation type="submission" date="2022-04" db="EMBL/GenBank/DDBJ databases">
        <title>Positive selection, recombination, and allopatry shape intraspecific diversity of widespread and dominant cyanobacteria.</title>
        <authorList>
            <person name="Wei J."/>
            <person name="Shu W."/>
            <person name="Hu C."/>
        </authorList>
    </citation>
    <scope>NUCLEOTIDE SEQUENCE [LARGE SCALE GENOMIC DNA]</scope>
    <source>
        <strain evidence="3 4">AS-A4</strain>
    </source>
</reference>
<keyword evidence="1" id="KW-0175">Coiled coil</keyword>
<sequence>MSPRYVFALIAAVAALGGAVAIANPSVLRLPSIAQAPTAASSSKPPRPDEPGWLEDLNLSADQVRQMRAVRSQYQDKISQGRQNVRQAQQELRELMAGTASEAELRTKYGQVKTLKQQVGDIQFESMLATRKVLNAEQRRTFANRVMKRRQGDDRRPERMQPPQS</sequence>
<dbReference type="RefSeq" id="WP_206756124.1">
    <property type="nucleotide sequence ID" value="NZ_JAMPLM010000004.1"/>
</dbReference>
<dbReference type="Proteomes" id="UP001476950">
    <property type="component" value="Unassembled WGS sequence"/>
</dbReference>
<evidence type="ECO:0000256" key="2">
    <source>
        <dbReference type="SAM" id="MobiDB-lite"/>
    </source>
</evidence>
<evidence type="ECO:0000313" key="3">
    <source>
        <dbReference type="EMBL" id="MEP1058295.1"/>
    </source>
</evidence>
<dbReference type="EMBL" id="JAMPLM010000004">
    <property type="protein sequence ID" value="MEP1058295.1"/>
    <property type="molecule type" value="Genomic_DNA"/>
</dbReference>
<name>A0ABV0KGH0_9CYAN</name>
<keyword evidence="4" id="KW-1185">Reference proteome</keyword>
<dbReference type="InterPro" id="IPR012899">
    <property type="entry name" value="LTXXQ"/>
</dbReference>
<dbReference type="Pfam" id="PF07813">
    <property type="entry name" value="LTXXQ"/>
    <property type="match status" value="1"/>
</dbReference>
<dbReference type="Gene3D" id="1.20.120.1490">
    <property type="match status" value="1"/>
</dbReference>
<dbReference type="CDD" id="cd09916">
    <property type="entry name" value="CpxP_like"/>
    <property type="match status" value="1"/>
</dbReference>
<gene>
    <name evidence="3" type="ORF">NDI38_07555</name>
</gene>
<proteinExistence type="predicted"/>
<feature type="region of interest" description="Disordered" evidence="2">
    <location>
        <begin position="141"/>
        <end position="165"/>
    </location>
</feature>
<organism evidence="3 4">
    <name type="scientific">Stenomitos frigidus AS-A4</name>
    <dbReference type="NCBI Taxonomy" id="2933935"/>
    <lineage>
        <taxon>Bacteria</taxon>
        <taxon>Bacillati</taxon>
        <taxon>Cyanobacteriota</taxon>
        <taxon>Cyanophyceae</taxon>
        <taxon>Leptolyngbyales</taxon>
        <taxon>Leptolyngbyaceae</taxon>
        <taxon>Stenomitos</taxon>
    </lineage>
</organism>
<comment type="caution">
    <text evidence="3">The sequence shown here is derived from an EMBL/GenBank/DDBJ whole genome shotgun (WGS) entry which is preliminary data.</text>
</comment>
<feature type="coiled-coil region" evidence="1">
    <location>
        <begin position="71"/>
        <end position="98"/>
    </location>
</feature>
<accession>A0ABV0KGH0</accession>